<gene>
    <name evidence="4" type="ORF">OE699_15265</name>
</gene>
<feature type="domain" description="Zinc finger/thioredoxin putative" evidence="3">
    <location>
        <begin position="1"/>
        <end position="36"/>
    </location>
</feature>
<dbReference type="RefSeq" id="WP_263848550.1">
    <property type="nucleotide sequence ID" value="NZ_JAOWKW010000015.1"/>
</dbReference>
<feature type="transmembrane region" description="Helical" evidence="2">
    <location>
        <begin position="219"/>
        <end position="238"/>
    </location>
</feature>
<evidence type="ECO:0000313" key="4">
    <source>
        <dbReference type="EMBL" id="MCV2880203.1"/>
    </source>
</evidence>
<feature type="compositionally biased region" description="Acidic residues" evidence="1">
    <location>
        <begin position="76"/>
        <end position="86"/>
    </location>
</feature>
<name>A0ABT3A2H4_9RHOB</name>
<evidence type="ECO:0000256" key="1">
    <source>
        <dbReference type="SAM" id="MobiDB-lite"/>
    </source>
</evidence>
<organism evidence="4 5">
    <name type="scientific">Sedimentimonas flavescens</name>
    <dbReference type="NCBI Taxonomy" id="2851012"/>
    <lineage>
        <taxon>Bacteria</taxon>
        <taxon>Pseudomonadati</taxon>
        <taxon>Pseudomonadota</taxon>
        <taxon>Alphaproteobacteria</taxon>
        <taxon>Rhodobacterales</taxon>
        <taxon>Rhodobacter group</taxon>
        <taxon>Sedimentimonas</taxon>
    </lineage>
</organism>
<keyword evidence="2" id="KW-0812">Transmembrane</keyword>
<accession>A0ABT3A2H4</accession>
<comment type="caution">
    <text evidence="4">The sequence shown here is derived from an EMBL/GenBank/DDBJ whole genome shotgun (WGS) entry which is preliminary data.</text>
</comment>
<evidence type="ECO:0000313" key="5">
    <source>
        <dbReference type="Proteomes" id="UP001526166"/>
    </source>
</evidence>
<reference evidence="4 5" key="1">
    <citation type="submission" date="2022-10" db="EMBL/GenBank/DDBJ databases">
        <title>Sinirhodobacter sp. nov., isolated from ocean surface sediments.</title>
        <authorList>
            <person name="He W."/>
            <person name="Wang L."/>
            <person name="Zhang D.-F."/>
        </authorList>
    </citation>
    <scope>NUCLEOTIDE SEQUENCE [LARGE SCALE GENOMIC DNA]</scope>
    <source>
        <strain evidence="4 5">WL0115</strain>
    </source>
</reference>
<dbReference type="EMBL" id="JAOWKW010000015">
    <property type="protein sequence ID" value="MCV2880203.1"/>
    <property type="molecule type" value="Genomic_DNA"/>
</dbReference>
<feature type="region of interest" description="Disordered" evidence="1">
    <location>
        <begin position="115"/>
        <end position="185"/>
    </location>
</feature>
<dbReference type="NCBIfam" id="TIGR02098">
    <property type="entry name" value="MJ0042_CXXC"/>
    <property type="match status" value="1"/>
</dbReference>
<evidence type="ECO:0000259" key="3">
    <source>
        <dbReference type="Pfam" id="PF13717"/>
    </source>
</evidence>
<keyword evidence="2" id="KW-0472">Membrane</keyword>
<feature type="compositionally biased region" description="Low complexity" evidence="1">
    <location>
        <begin position="138"/>
        <end position="151"/>
    </location>
</feature>
<dbReference type="Pfam" id="PF13717">
    <property type="entry name" value="Zn_ribbon_4"/>
    <property type="match status" value="1"/>
</dbReference>
<sequence length="283" mass="30419">MRLVCPNCAAQYEVDDAAIPDTGREVQCSACGKLWFQPGKASAEAPAPADAPAPEAAPEPAHEPEPEATAQPEPEPQPEEPAEEDGIAPAPVAGQTPRRQLDDNLLAILREEAEREAAQRRTEGLPIETQEEMTLEPAAAQAASRAAAKIAQMQRGPEGEVAAPEEEAPEDQGAASRRERLPDIEEINSTLRASSDRIDLDVSFDAPQTLARQRSGFRLGFSLVLLIGLIVVVLYTSAPKLQVLAPPLSPMLERYVASVDAGRIWLDGQLQGVIHKLRDDPAQ</sequence>
<keyword evidence="5" id="KW-1185">Reference proteome</keyword>
<proteinExistence type="predicted"/>
<protein>
    <submittedName>
        <fullName evidence="4">Zinc-ribbon domain-containing protein</fullName>
    </submittedName>
</protein>
<dbReference type="Proteomes" id="UP001526166">
    <property type="component" value="Unassembled WGS sequence"/>
</dbReference>
<evidence type="ECO:0000256" key="2">
    <source>
        <dbReference type="SAM" id="Phobius"/>
    </source>
</evidence>
<dbReference type="InterPro" id="IPR011723">
    <property type="entry name" value="Znf/thioredoxin_put"/>
</dbReference>
<keyword evidence="2" id="KW-1133">Transmembrane helix</keyword>
<feature type="region of interest" description="Disordered" evidence="1">
    <location>
        <begin position="39"/>
        <end position="103"/>
    </location>
</feature>